<evidence type="ECO:0000313" key="4">
    <source>
        <dbReference type="EMBL" id="VVO84234.1"/>
    </source>
</evidence>
<reference evidence="4 5" key="1">
    <citation type="submission" date="2019-09" db="EMBL/GenBank/DDBJ databases">
        <authorList>
            <person name="Chandra G."/>
            <person name="Truman W A."/>
        </authorList>
    </citation>
    <scope>NUCLEOTIDE SEQUENCE [LARGE SCALE GENOMIC DNA]</scope>
    <source>
        <strain evidence="4">PS862</strain>
    </source>
</reference>
<dbReference type="PANTHER" id="PTHR42711">
    <property type="entry name" value="ABC TRANSPORTER ATP-BINDING PROTEIN"/>
    <property type="match status" value="1"/>
</dbReference>
<proteinExistence type="predicted"/>
<protein>
    <submittedName>
        <fullName evidence="4">Putative ABC transporter ATP-binding protein YadG</fullName>
    </submittedName>
</protein>
<sequence length="310" mass="34372">MSSALSIRQLTKTYGNGFQALSGIDLDVAEGDFFALLGPNGAGKSTTIGILSTLVNKTGGTVNIFGNDLDKHPAQLKRSIGVVPQEFNFNQFEKTFDIVVTQAGYYGIPPKIAKERAEQYLTQLGLWDKRDVPSRSLSGGMKRRLMIARALVHEPRLLILDEPTAGVDIELRRSMWTFLTELNKKGITIILTTHYLEEAEQLCRNIGIIDHGTIVENTSMKQLLGQLHVETFLLDIKNNLSVAPPLLGYPTRLLDSHTVEVQVDKAMGITALFTQLAQQNIEVLSLRNKTNRLEELFVSLVEKNLSKVAV</sequence>
<evidence type="ECO:0000313" key="5">
    <source>
        <dbReference type="Proteomes" id="UP000385207"/>
    </source>
</evidence>
<evidence type="ECO:0000256" key="2">
    <source>
        <dbReference type="ARBA" id="ARBA00022741"/>
    </source>
</evidence>
<dbReference type="InterPro" id="IPR027417">
    <property type="entry name" value="P-loop_NTPase"/>
</dbReference>
<dbReference type="AlphaFoldDB" id="A0A5E6Y6G1"/>
<keyword evidence="2" id="KW-0547">Nucleotide-binding</keyword>
<dbReference type="Proteomes" id="UP000385207">
    <property type="component" value="Unassembled WGS sequence"/>
</dbReference>
<gene>
    <name evidence="4" type="primary">yadG_1</name>
    <name evidence="4" type="ORF">PS862_01994</name>
</gene>
<dbReference type="InterPro" id="IPR003439">
    <property type="entry name" value="ABC_transporter-like_ATP-bd"/>
</dbReference>
<dbReference type="RefSeq" id="WP_150749030.1">
    <property type="nucleotide sequence ID" value="NZ_CABVHE010000111.1"/>
</dbReference>
<dbReference type="GO" id="GO:0005524">
    <property type="term" value="F:ATP binding"/>
    <property type="evidence" value="ECO:0007669"/>
    <property type="project" value="UniProtKB-KW"/>
</dbReference>
<dbReference type="EMBL" id="CABVII010000007">
    <property type="protein sequence ID" value="VVO84234.1"/>
    <property type="molecule type" value="Genomic_DNA"/>
</dbReference>
<evidence type="ECO:0000256" key="3">
    <source>
        <dbReference type="ARBA" id="ARBA00022840"/>
    </source>
</evidence>
<dbReference type="OrthoDB" id="9775490at2"/>
<dbReference type="InterPro" id="IPR017871">
    <property type="entry name" value="ABC_transporter-like_CS"/>
</dbReference>
<dbReference type="GO" id="GO:0016887">
    <property type="term" value="F:ATP hydrolysis activity"/>
    <property type="evidence" value="ECO:0007669"/>
    <property type="project" value="InterPro"/>
</dbReference>
<accession>A0A5E6Y6G1</accession>
<dbReference type="PANTHER" id="PTHR42711:SF15">
    <property type="entry name" value="ABC-TYPE MULTIDRUG TRANSPORT SYSTEM, ATPASE COMPONENT"/>
    <property type="match status" value="1"/>
</dbReference>
<dbReference type="PROSITE" id="PS00211">
    <property type="entry name" value="ABC_TRANSPORTER_1"/>
    <property type="match status" value="1"/>
</dbReference>
<name>A0A5E6Y6G1_PSEFL</name>
<evidence type="ECO:0000256" key="1">
    <source>
        <dbReference type="ARBA" id="ARBA00022448"/>
    </source>
</evidence>
<dbReference type="Gene3D" id="3.40.50.300">
    <property type="entry name" value="P-loop containing nucleotide triphosphate hydrolases"/>
    <property type="match status" value="1"/>
</dbReference>
<dbReference type="SMART" id="SM00382">
    <property type="entry name" value="AAA"/>
    <property type="match status" value="1"/>
</dbReference>
<organism evidence="4 5">
    <name type="scientific">Pseudomonas fluorescens</name>
    <dbReference type="NCBI Taxonomy" id="294"/>
    <lineage>
        <taxon>Bacteria</taxon>
        <taxon>Pseudomonadati</taxon>
        <taxon>Pseudomonadota</taxon>
        <taxon>Gammaproteobacteria</taxon>
        <taxon>Pseudomonadales</taxon>
        <taxon>Pseudomonadaceae</taxon>
        <taxon>Pseudomonas</taxon>
    </lineage>
</organism>
<dbReference type="InterPro" id="IPR050763">
    <property type="entry name" value="ABC_transporter_ATP-binding"/>
</dbReference>
<keyword evidence="3 4" id="KW-0067">ATP-binding</keyword>
<dbReference type="SUPFAM" id="SSF52540">
    <property type="entry name" value="P-loop containing nucleoside triphosphate hydrolases"/>
    <property type="match status" value="1"/>
</dbReference>
<keyword evidence="1" id="KW-0813">Transport</keyword>
<dbReference type="PROSITE" id="PS50893">
    <property type="entry name" value="ABC_TRANSPORTER_2"/>
    <property type="match status" value="1"/>
</dbReference>
<dbReference type="Pfam" id="PF00005">
    <property type="entry name" value="ABC_tran"/>
    <property type="match status" value="1"/>
</dbReference>
<dbReference type="InterPro" id="IPR003593">
    <property type="entry name" value="AAA+_ATPase"/>
</dbReference>